<evidence type="ECO:0000313" key="7">
    <source>
        <dbReference type="EMBL" id="QDH23700.1"/>
    </source>
</evidence>
<feature type="domain" description="Helicase C-terminal" evidence="6">
    <location>
        <begin position="524"/>
        <end position="673"/>
    </location>
</feature>
<evidence type="ECO:0000256" key="1">
    <source>
        <dbReference type="ARBA" id="ARBA00022741"/>
    </source>
</evidence>
<dbReference type="AlphaFoldDB" id="A0A4Y6V4U1"/>
<evidence type="ECO:0000259" key="5">
    <source>
        <dbReference type="PROSITE" id="PS51192"/>
    </source>
</evidence>
<dbReference type="GO" id="GO:0043138">
    <property type="term" value="F:3'-5' DNA helicase activity"/>
    <property type="evidence" value="ECO:0007669"/>
    <property type="project" value="TreeGrafter"/>
</dbReference>
<evidence type="ECO:0000313" key="8">
    <source>
        <dbReference type="Proteomes" id="UP000316968"/>
    </source>
</evidence>
<dbReference type="EMBL" id="CP041217">
    <property type="protein sequence ID" value="QDH23700.1"/>
    <property type="molecule type" value="Genomic_DNA"/>
</dbReference>
<dbReference type="InterPro" id="IPR027417">
    <property type="entry name" value="P-loop_NTPase"/>
</dbReference>
<sequence length="692" mass="74962">MQLVSSGMPLQWAARLSGKTVPESADRWSHREWERYIRRWLAPELAAEAPHSIASLLGMEEEAADCRSAGQSWTGAAGREPGEPDIDQLEKKQRLNEQATVLGELLEGRSLLGRELLAMIREIAPELERDWKAIVQWAYLQGRLTLSGAVEKTAGAGPSRLFGRLNGQARMCGLSGGRFAAAARAAHRCVRCGSEAAGGPCAACGSADCARCEACRALGRSRSCEPLLQSLPRAPRRGGQGGPGAAPPGPGLPADAEPEAALRARLARWKLSPAQTAASELAVRFLEAEPGPARPGRAGREPRAPRRVPHASAPPPRRAGALRLAATAMLGAAWPGARPDTSGYAAADPASRFLLWAVTGAGKTEMLFPLIESALRRGGRVLVATPRRDVVLELAPRLRRAFPHEPLTALYGGSEERWQRGRITLATTHQLLRFARAFDLVVIDELDAFPFHGDPMLSYAAETCRTDGGRTVYLSATPPRGMLALVRRGRLACAKVPVRYHRHPLPVPEPLRMLSLAECLRRGRLPDALLRRCGQSLRRGAQLFVFVPKIVYAERLAALLRRAFPGIAVGATSSQDGKRGDKVLSFRSAEFRILVTTTILERGVTVPRSDVYILDADSRLFDEASLVQMAGRAGRSAEDPSGRVVFASAQHTAAQAGARRQIRRMNRWAKPFLLTAPGEDPSPVRSPGEPRR</sequence>
<gene>
    <name evidence="7" type="ORF">FFV09_08360</name>
</gene>
<keyword evidence="7" id="KW-0347">Helicase</keyword>
<reference evidence="7 8" key="1">
    <citation type="submission" date="2019-06" db="EMBL/GenBank/DDBJ databases">
        <title>Saccharibacillus brassicae sp. nov., an endophytic bacterium isolated from Chinese cabbage seeds (Brassica pekinensis).</title>
        <authorList>
            <person name="Jiang L."/>
            <person name="Lee J."/>
            <person name="Kim S.W."/>
        </authorList>
    </citation>
    <scope>NUCLEOTIDE SEQUENCE [LARGE SCALE GENOMIC DNA]</scope>
    <source>
        <strain evidence="8">KCTC 43072 / ATSA2</strain>
    </source>
</reference>
<accession>A0A4Y6V4U1</accession>
<feature type="domain" description="Helicase ATP-binding" evidence="5">
    <location>
        <begin position="344"/>
        <end position="496"/>
    </location>
</feature>
<dbReference type="OrthoDB" id="2077914at2"/>
<dbReference type="InterPro" id="IPR001650">
    <property type="entry name" value="Helicase_C-like"/>
</dbReference>
<keyword evidence="8" id="KW-1185">Reference proteome</keyword>
<evidence type="ECO:0000259" key="6">
    <source>
        <dbReference type="PROSITE" id="PS51194"/>
    </source>
</evidence>
<keyword evidence="2" id="KW-0067">ATP-binding</keyword>
<protein>
    <submittedName>
        <fullName evidence="7">DNA/RNA helicase</fullName>
    </submittedName>
</protein>
<keyword evidence="7" id="KW-0378">Hydrolase</keyword>
<dbReference type="SUPFAM" id="SSF52540">
    <property type="entry name" value="P-loop containing nucleoside triphosphate hydrolases"/>
    <property type="match status" value="1"/>
</dbReference>
<proteinExistence type="predicted"/>
<dbReference type="PANTHER" id="PTHR30580:SF1">
    <property type="entry name" value="COMF OPERON PROTEIN 1"/>
    <property type="match status" value="1"/>
</dbReference>
<feature type="region of interest" description="Disordered" evidence="4">
    <location>
        <begin position="672"/>
        <end position="692"/>
    </location>
</feature>
<feature type="region of interest" description="Disordered" evidence="4">
    <location>
        <begin position="288"/>
        <end position="318"/>
    </location>
</feature>
<dbReference type="GO" id="GO:0003677">
    <property type="term" value="F:DNA binding"/>
    <property type="evidence" value="ECO:0007669"/>
    <property type="project" value="UniProtKB-KW"/>
</dbReference>
<evidence type="ECO:0000256" key="3">
    <source>
        <dbReference type="ARBA" id="ARBA00023125"/>
    </source>
</evidence>
<keyword evidence="1" id="KW-0547">Nucleotide-binding</keyword>
<dbReference type="SMART" id="SM00487">
    <property type="entry name" value="DEXDc"/>
    <property type="match status" value="1"/>
</dbReference>
<dbReference type="PROSITE" id="PS51192">
    <property type="entry name" value="HELICASE_ATP_BIND_1"/>
    <property type="match status" value="1"/>
</dbReference>
<dbReference type="GO" id="GO:0006310">
    <property type="term" value="P:DNA recombination"/>
    <property type="evidence" value="ECO:0007669"/>
    <property type="project" value="TreeGrafter"/>
</dbReference>
<dbReference type="Pfam" id="PF00270">
    <property type="entry name" value="DEAD"/>
    <property type="match status" value="1"/>
</dbReference>
<name>A0A4Y6V4U1_SACBS</name>
<organism evidence="7 8">
    <name type="scientific">Saccharibacillus brassicae</name>
    <dbReference type="NCBI Taxonomy" id="2583377"/>
    <lineage>
        <taxon>Bacteria</taxon>
        <taxon>Bacillati</taxon>
        <taxon>Bacillota</taxon>
        <taxon>Bacilli</taxon>
        <taxon>Bacillales</taxon>
        <taxon>Paenibacillaceae</taxon>
        <taxon>Saccharibacillus</taxon>
    </lineage>
</organism>
<feature type="region of interest" description="Disordered" evidence="4">
    <location>
        <begin position="230"/>
        <end position="256"/>
    </location>
</feature>
<dbReference type="SMART" id="SM00490">
    <property type="entry name" value="HELICc"/>
    <property type="match status" value="1"/>
</dbReference>
<dbReference type="InterPro" id="IPR011545">
    <property type="entry name" value="DEAD/DEAH_box_helicase_dom"/>
</dbReference>
<dbReference type="PANTHER" id="PTHR30580">
    <property type="entry name" value="PRIMOSOMAL PROTEIN N"/>
    <property type="match status" value="1"/>
</dbReference>
<dbReference type="GO" id="GO:0006302">
    <property type="term" value="P:double-strand break repair"/>
    <property type="evidence" value="ECO:0007669"/>
    <property type="project" value="TreeGrafter"/>
</dbReference>
<dbReference type="Pfam" id="PF00271">
    <property type="entry name" value="Helicase_C"/>
    <property type="match status" value="1"/>
</dbReference>
<dbReference type="Proteomes" id="UP000316968">
    <property type="component" value="Chromosome"/>
</dbReference>
<dbReference type="KEGG" id="saca:FFV09_08360"/>
<evidence type="ECO:0000256" key="4">
    <source>
        <dbReference type="SAM" id="MobiDB-lite"/>
    </source>
</evidence>
<dbReference type="PROSITE" id="PS51194">
    <property type="entry name" value="HELICASE_CTER"/>
    <property type="match status" value="1"/>
</dbReference>
<dbReference type="GO" id="GO:0005524">
    <property type="term" value="F:ATP binding"/>
    <property type="evidence" value="ECO:0007669"/>
    <property type="project" value="UniProtKB-KW"/>
</dbReference>
<keyword evidence="3" id="KW-0238">DNA-binding</keyword>
<dbReference type="InterPro" id="IPR014001">
    <property type="entry name" value="Helicase_ATP-bd"/>
</dbReference>
<dbReference type="Gene3D" id="3.40.50.300">
    <property type="entry name" value="P-loop containing nucleotide triphosphate hydrolases"/>
    <property type="match status" value="2"/>
</dbReference>
<dbReference type="GO" id="GO:0006270">
    <property type="term" value="P:DNA replication initiation"/>
    <property type="evidence" value="ECO:0007669"/>
    <property type="project" value="TreeGrafter"/>
</dbReference>
<evidence type="ECO:0000256" key="2">
    <source>
        <dbReference type="ARBA" id="ARBA00022840"/>
    </source>
</evidence>